<feature type="region of interest" description="Disordered" evidence="1">
    <location>
        <begin position="80"/>
        <end position="99"/>
    </location>
</feature>
<dbReference type="Proteomes" id="UP000437131">
    <property type="component" value="Unassembled WGS sequence"/>
</dbReference>
<comment type="caution">
    <text evidence="3">The sequence shown here is derived from an EMBL/GenBank/DDBJ whole genome shotgun (WGS) entry which is preliminary data.</text>
</comment>
<reference evidence="3 4" key="1">
    <citation type="submission" date="2019-11" db="EMBL/GenBank/DDBJ databases">
        <title>Isolation of a new High Light Tolerant Cyanobacteria.</title>
        <authorList>
            <person name="Dobson Z."/>
            <person name="Vaughn N."/>
            <person name="Vaughn M."/>
            <person name="Fromme P."/>
            <person name="Mazor Y."/>
        </authorList>
    </citation>
    <scope>NUCLEOTIDE SEQUENCE [LARGE SCALE GENOMIC DNA]</scope>
    <source>
        <strain evidence="3 4">0216</strain>
    </source>
</reference>
<gene>
    <name evidence="3" type="ORF">GGC33_01500</name>
</gene>
<protein>
    <recommendedName>
        <fullName evidence="2">DUF5648 domain-containing protein</fullName>
    </recommendedName>
</protein>
<proteinExistence type="predicted"/>
<accession>A0A844GMA1</accession>
<sequence>MTTTFNLTNKQVLFVTTTQDENDGSSGGSGLSLRDAILIANRDNTKEYTIYIVPELLNDIDQFADSETITFNLDVKNTIQPPTTDEETLDPETLKEGRKTTGDLDIAGRVSIIGAKINPNNPPSSLNPDNINPQNLLPEDSNRIVISAEGLKNTFEAFSSGGEDNPNPTSPSNLFTVGDRIFEVESGANLTLENLTIQDGLLINQTSISVEEGIISIGNTDTLPNGAGLYVNTGARAILNNVVVANNKTEGQGGGIYNDGIIEINNSLIKTNNSEPGFQEIVTERLDEEGNPILDDDGEPIIDVDIINTGSGGGLYNNGTMTVKNSSIIRNFITSGTPTDIAGAGGGIYNFTNATLLVINSTIAENDGGFDAGGGIYNQSRATVINSTIVDNTGQVGGGIFSDTTNANTTLVNSIVLANKPKTLIEEEITATIVFFNRTGNFFDRNRNPIFTDENGNPVNTNLQFDFYNGKVFFENPEPFAQQNLQDITNQINLENLVFDEEGNIVFVFNSYFGSDDDNFFNQRFDSEDDNLVFNVDNNFTFAYRKNFNENIPLNSRFEEITNDQGETEKVLIISEDSIVSSNVTFDQDVFLIDTSGSFEFSTFDNRLMVDDDNKEQVFFVYGNNTATDVLNINEVRTFQEEVIETILVPVTNPGSPNDLDGFFDRSTRSNLIGINTANGILNNVNNNIFLGFVTNVDENGNLSQDGIFVDSNNNQILVPFKENGNTIAYIPSNNSPAINAGNNLIVELQQFFSANPVDQFGNPRINNGTVDIGSVESGYIDTQGVLTETDSLLNTPIFRFQNQDVAGTYLYAQEQEAQQIRSRYPNFIEEGQAFKVADQQADGLIRINRFQNTDIPGTYLFATEAESVSIRQNHQNFKEEGVAFYVYGADADIGEDVYRFQSLKLPGTYLFALEGEKDSILANYSSDFRLEGVAFEVVV</sequence>
<evidence type="ECO:0000313" key="4">
    <source>
        <dbReference type="Proteomes" id="UP000437131"/>
    </source>
</evidence>
<dbReference type="EMBL" id="WMIA01000001">
    <property type="protein sequence ID" value="MTF37607.1"/>
    <property type="molecule type" value="Genomic_DNA"/>
</dbReference>
<dbReference type="InterPro" id="IPR059226">
    <property type="entry name" value="Choice_anch_Q_dom"/>
</dbReference>
<evidence type="ECO:0000259" key="2">
    <source>
        <dbReference type="Pfam" id="PF18885"/>
    </source>
</evidence>
<evidence type="ECO:0000313" key="3">
    <source>
        <dbReference type="EMBL" id="MTF37607.1"/>
    </source>
</evidence>
<dbReference type="AlphaFoldDB" id="A0A844GMA1"/>
<dbReference type="InterPro" id="IPR006626">
    <property type="entry name" value="PbH1"/>
</dbReference>
<dbReference type="InterPro" id="IPR043708">
    <property type="entry name" value="DUF5648"/>
</dbReference>
<name>A0A844GMA1_9CHRO</name>
<dbReference type="SMART" id="SM00710">
    <property type="entry name" value="PbH1"/>
    <property type="match status" value="5"/>
</dbReference>
<organism evidence="3 4">
    <name type="scientific">Cyanobacterium aponinum 0216</name>
    <dbReference type="NCBI Taxonomy" id="2676140"/>
    <lineage>
        <taxon>Bacteria</taxon>
        <taxon>Bacillati</taxon>
        <taxon>Cyanobacteriota</taxon>
        <taxon>Cyanophyceae</taxon>
        <taxon>Oscillatoriophycideae</taxon>
        <taxon>Chroococcales</taxon>
        <taxon>Geminocystaceae</taxon>
        <taxon>Cyanobacterium</taxon>
    </lineage>
</organism>
<feature type="domain" description="DUF5648" evidence="2">
    <location>
        <begin position="798"/>
        <end position="938"/>
    </location>
</feature>
<evidence type="ECO:0000256" key="1">
    <source>
        <dbReference type="SAM" id="MobiDB-lite"/>
    </source>
</evidence>
<dbReference type="RefSeq" id="WP_155082494.1">
    <property type="nucleotide sequence ID" value="NZ_WMIA01000001.1"/>
</dbReference>
<dbReference type="Pfam" id="PF18885">
    <property type="entry name" value="DUF5648"/>
    <property type="match status" value="1"/>
</dbReference>
<dbReference type="NCBIfam" id="NF041518">
    <property type="entry name" value="choice_anch_Q"/>
    <property type="match status" value="1"/>
</dbReference>